<comment type="caution">
    <text evidence="1">The sequence shown here is derived from an EMBL/GenBank/DDBJ whole genome shotgun (WGS) entry which is preliminary data.</text>
</comment>
<accession>A0A831TYE2</accession>
<proteinExistence type="predicted"/>
<dbReference type="InterPro" id="IPR026876">
    <property type="entry name" value="Fn3_assoc_repeat"/>
</dbReference>
<organism evidence="1">
    <name type="scientific">Geobacter metallireducens</name>
    <dbReference type="NCBI Taxonomy" id="28232"/>
    <lineage>
        <taxon>Bacteria</taxon>
        <taxon>Pseudomonadati</taxon>
        <taxon>Thermodesulfobacteriota</taxon>
        <taxon>Desulfuromonadia</taxon>
        <taxon>Geobacterales</taxon>
        <taxon>Geobacteraceae</taxon>
        <taxon>Geobacter</taxon>
    </lineage>
</organism>
<dbReference type="InterPro" id="IPR007555">
    <property type="entry name" value="DUF499"/>
</dbReference>
<dbReference type="Pfam" id="PF13287">
    <property type="entry name" value="Fn3_assoc"/>
    <property type="match status" value="1"/>
</dbReference>
<reference evidence="1" key="1">
    <citation type="journal article" date="2020" name="mSystems">
        <title>Genome- and Community-Level Interaction Insights into Carbon Utilization and Element Cycling Functions of Hydrothermarchaeota in Hydrothermal Sediment.</title>
        <authorList>
            <person name="Zhou Z."/>
            <person name="Liu Y."/>
            <person name="Xu W."/>
            <person name="Pan J."/>
            <person name="Luo Z.H."/>
            <person name="Li M."/>
        </authorList>
    </citation>
    <scope>NUCLEOTIDE SEQUENCE [LARGE SCALE GENOMIC DNA]</scope>
    <source>
        <strain evidence="1">SpSt-349</strain>
    </source>
</reference>
<evidence type="ECO:0000313" key="1">
    <source>
        <dbReference type="EMBL" id="HEN40808.1"/>
    </source>
</evidence>
<dbReference type="Pfam" id="PF04465">
    <property type="entry name" value="DUF499"/>
    <property type="match status" value="1"/>
</dbReference>
<dbReference type="EMBL" id="DSOV01000001">
    <property type="protein sequence ID" value="HEN40808.1"/>
    <property type="molecule type" value="Genomic_DNA"/>
</dbReference>
<sequence>MKTLKQACKPRQSIFDITRRDTVLSLNNLIRNQIDPGEFFGENHLTQGMRLLLEHGFKRLEGKSDQGVFRLTQAMGGGKTHNLLAFGLLAQHPKYRRQVMESFYVPGDSLGGVKVVAFSGRESDAPLGVWGVIAEQMGKKEFFNDYYSPLSAPGQSAWVNLLKGQPLIIMLDELPPYFENAKAKAIGNSDLSVVTATALSNLFVAVMEDLPNVCVVITDLRATYADGVQQIIQSLNNLENEANRVAMDLEPVRMNTDEFYHILRKRLFEELPGKEEIKKVAQGYARAVRDAKQMDITTASPEEFAAHISESYPFHPSVRDLYARFKENQGFQQTRGLIRLMRIVASRIWEGASDPYLIGAHSLDMNNRETLTEVMKINASLENAIAHDVAAEGHSIAEKMDANLGGQDAQDVAKLLLVSSLANVPGAVRGLAMPEIIAYLCEPGRDVSRLKTEVLSNLTTAAWYLHTTADGKLYFKDVQNLIAKLNATSGAIIREQAVKELKEYLDRLFTPSDKYCYQDLLPLPAVDEIRPTQDRVLLVISMPHQEGLHPDLKKFYEDMTFQNRILFLTGQRNFDSLLEAAKRYKAIQQIVAALKEERMPDNDPQMVQAIELKDKLQGQLLFSVKETFNTLLYPTRNGLQSAEFLMKYTGNEYRGESQIIDALKEAQKYTEDISGDTFAKKVEARLFTQNPMPWNDIRKRAATNTQWQWHRPDALERLKDDCIRKDTWRDEGGGYIRKGPFPKPATSLTIQALSRDDNTGAARLRINPINADTIYAEVGGTATTASQKLTERTYETSELEVSFLAVDSRGEHETGTAQTWKNTITLKSRQYQNGGTIMVELKAAPPAPIRYTTDGSNPRNCGGSYDGPFQVAESTLVVQAYAESKGISSDIHRLTINRQQKPYEPDPAKPAIWNKVHQFSSSPAAYGFIDRLAKHGGQASGCSVVITRDDRQWVELQFGEDVLLGGEKLKGIVGDFRDLLTNGSISSLRVEKLHFPNGAALMDFVREEEAAPTEGEIVQPAGDK</sequence>
<gene>
    <name evidence="1" type="ORF">ENQ87_00300</name>
</gene>
<name>A0A831TYE2_GEOME</name>
<protein>
    <submittedName>
        <fullName evidence="1">DUF499 domain-containing protein</fullName>
    </submittedName>
</protein>
<dbReference type="AlphaFoldDB" id="A0A831TYE2"/>